<organism evidence="2 3">
    <name type="scientific">Streptomyces tibetensis</name>
    <dbReference type="NCBI Taxonomy" id="2382123"/>
    <lineage>
        <taxon>Bacteria</taxon>
        <taxon>Bacillati</taxon>
        <taxon>Actinomycetota</taxon>
        <taxon>Actinomycetes</taxon>
        <taxon>Kitasatosporales</taxon>
        <taxon>Streptomycetaceae</taxon>
        <taxon>Streptomyces</taxon>
    </lineage>
</organism>
<evidence type="ECO:0000313" key="3">
    <source>
        <dbReference type="Proteomes" id="UP001601422"/>
    </source>
</evidence>
<accession>A0ABW6N953</accession>
<evidence type="ECO:0000256" key="1">
    <source>
        <dbReference type="SAM" id="MobiDB-lite"/>
    </source>
</evidence>
<evidence type="ECO:0000313" key="2">
    <source>
        <dbReference type="EMBL" id="MFF0009831.1"/>
    </source>
</evidence>
<feature type="region of interest" description="Disordered" evidence="1">
    <location>
        <begin position="95"/>
        <end position="124"/>
    </location>
</feature>
<gene>
    <name evidence="2" type="ORF">ACFYQT_41345</name>
</gene>
<comment type="caution">
    <text evidence="2">The sequence shown here is derived from an EMBL/GenBank/DDBJ whole genome shotgun (WGS) entry which is preliminary data.</text>
</comment>
<feature type="compositionally biased region" description="Basic and acidic residues" evidence="1">
    <location>
        <begin position="105"/>
        <end position="124"/>
    </location>
</feature>
<reference evidence="2 3" key="1">
    <citation type="submission" date="2024-10" db="EMBL/GenBank/DDBJ databases">
        <title>The Natural Products Discovery Center: Release of the First 8490 Sequenced Strains for Exploring Actinobacteria Biosynthetic Diversity.</title>
        <authorList>
            <person name="Kalkreuter E."/>
            <person name="Kautsar S.A."/>
            <person name="Yang D."/>
            <person name="Bader C.D."/>
            <person name="Teijaro C.N."/>
            <person name="Fluegel L."/>
            <person name="Davis C.M."/>
            <person name="Simpson J.R."/>
            <person name="Lauterbach L."/>
            <person name="Steele A.D."/>
            <person name="Gui C."/>
            <person name="Meng S."/>
            <person name="Li G."/>
            <person name="Viehrig K."/>
            <person name="Ye F."/>
            <person name="Su P."/>
            <person name="Kiefer A.F."/>
            <person name="Nichols A."/>
            <person name="Cepeda A.J."/>
            <person name="Yan W."/>
            <person name="Fan B."/>
            <person name="Jiang Y."/>
            <person name="Adhikari A."/>
            <person name="Zheng C.-J."/>
            <person name="Schuster L."/>
            <person name="Cowan T.M."/>
            <person name="Smanski M.J."/>
            <person name="Chevrette M.G."/>
            <person name="De Carvalho L.P.S."/>
            <person name="Shen B."/>
        </authorList>
    </citation>
    <scope>NUCLEOTIDE SEQUENCE [LARGE SCALE GENOMIC DNA]</scope>
    <source>
        <strain evidence="2 3">NPDC005497</strain>
    </source>
</reference>
<proteinExistence type="predicted"/>
<dbReference type="EMBL" id="JBIAJP010000026">
    <property type="protein sequence ID" value="MFF0009831.1"/>
    <property type="molecule type" value="Genomic_DNA"/>
</dbReference>
<name>A0ABW6N953_9ACTN</name>
<dbReference type="Proteomes" id="UP001601422">
    <property type="component" value="Unassembled WGS sequence"/>
</dbReference>
<dbReference type="RefSeq" id="WP_389835915.1">
    <property type="nucleotide sequence ID" value="NZ_JBIAJP010000026.1"/>
</dbReference>
<sequence length="124" mass="13918">MTRDAIVVDEAIRAAWKTSRLLDNETSTEQRHQAQQRLQTAMDTYGRDEVAHGTVFLVGVLPTQTDWTVEQQASWDTAWRTWRDLADDVQAAVTEHAKGQGTPRHQVETDVKKAARHPELVAGG</sequence>
<keyword evidence="3" id="KW-1185">Reference proteome</keyword>
<protein>
    <submittedName>
        <fullName evidence="2">Uncharacterized protein</fullName>
    </submittedName>
</protein>